<dbReference type="RefSeq" id="WP_009596096.1">
    <property type="nucleotide sequence ID" value="NZ_BAAFKU010000009.1"/>
</dbReference>
<feature type="signal peptide" evidence="2">
    <location>
        <begin position="1"/>
        <end position="19"/>
    </location>
</feature>
<evidence type="ECO:0000256" key="1">
    <source>
        <dbReference type="SAM" id="MobiDB-lite"/>
    </source>
</evidence>
<proteinExistence type="predicted"/>
<evidence type="ECO:0008006" key="5">
    <source>
        <dbReference type="Google" id="ProtNLM"/>
    </source>
</evidence>
<sequence>MKRIILSIFSVFITLGAAAETEQARPAVQQSETAAAAETPSVTAESAAAPAAQTAAPAAEQTSGNQLTADAFATPAPSPIAADRQKRPKEQRFLPTRKRIDREINKLKFAYKGEVMMGLTASYGTLSSDDTDIMLILDNINADGTVATVKPFVGYFYRDNNCIGVRFGYRHMSGTLDNTYFDAGEGNDLSGQLPYIDLSSDNYSFGIFHRSYAGLDPKGRFGLFAEFELALSTGTSNFLYDPDRKEGGNPNRTYSDNTQVKLSFNPGAAVYIFPNVCATLSFGLGGIQYNSVTQKDADGNKVGSRKASNMRFRLNIAAINFGMTIHLWDKKKQ</sequence>
<dbReference type="EMBL" id="JAWDES010000005">
    <property type="protein sequence ID" value="MDU0260158.1"/>
    <property type="molecule type" value="Genomic_DNA"/>
</dbReference>
<evidence type="ECO:0000313" key="3">
    <source>
        <dbReference type="EMBL" id="MDU0260158.1"/>
    </source>
</evidence>
<comment type="caution">
    <text evidence="3">The sequence shown here is derived from an EMBL/GenBank/DDBJ whole genome shotgun (WGS) entry which is preliminary data.</text>
</comment>
<dbReference type="AlphaFoldDB" id="A0AAE4RX22"/>
<keyword evidence="2" id="KW-0732">Signal</keyword>
<feature type="region of interest" description="Disordered" evidence="1">
    <location>
        <begin position="29"/>
        <end position="97"/>
    </location>
</feature>
<feature type="chain" id="PRO_5042038991" description="Outer membrane protein beta-barrel domain-containing protein" evidence="2">
    <location>
        <begin position="20"/>
        <end position="333"/>
    </location>
</feature>
<gene>
    <name evidence="3" type="ORF">RVH17_08545</name>
</gene>
<feature type="compositionally biased region" description="Low complexity" evidence="1">
    <location>
        <begin position="29"/>
        <end position="63"/>
    </location>
</feature>
<protein>
    <recommendedName>
        <fullName evidence="5">Outer membrane protein beta-barrel domain-containing protein</fullName>
    </recommendedName>
</protein>
<accession>A0AAE4RX22</accession>
<reference evidence="3" key="1">
    <citation type="submission" date="2023-10" db="EMBL/GenBank/DDBJ databases">
        <title>Genome Sequence of the Bacteria from From Gut Wall in Crohn's Disease.</title>
        <authorList>
            <person name="Rodriguez-Palacios A."/>
        </authorList>
    </citation>
    <scope>NUCLEOTIDE SEQUENCE</scope>
    <source>
        <strain evidence="3">CavFT-hAR58</strain>
    </source>
</reference>
<organism evidence="3 4">
    <name type="scientific">Alistipes finegoldii</name>
    <dbReference type="NCBI Taxonomy" id="214856"/>
    <lineage>
        <taxon>Bacteria</taxon>
        <taxon>Pseudomonadati</taxon>
        <taxon>Bacteroidota</taxon>
        <taxon>Bacteroidia</taxon>
        <taxon>Bacteroidales</taxon>
        <taxon>Rikenellaceae</taxon>
        <taxon>Alistipes</taxon>
    </lineage>
</organism>
<feature type="compositionally biased region" description="Basic and acidic residues" evidence="1">
    <location>
        <begin position="83"/>
        <end position="97"/>
    </location>
</feature>
<evidence type="ECO:0000313" key="4">
    <source>
        <dbReference type="Proteomes" id="UP001181347"/>
    </source>
</evidence>
<evidence type="ECO:0000256" key="2">
    <source>
        <dbReference type="SAM" id="SignalP"/>
    </source>
</evidence>
<dbReference type="Proteomes" id="UP001181347">
    <property type="component" value="Unassembled WGS sequence"/>
</dbReference>
<name>A0AAE4RX22_9BACT</name>